<gene>
    <name evidence="4" type="primary">PCMP-E48_1</name>
    <name evidence="4" type="ORF">g.15742</name>
</gene>
<proteinExistence type="predicted"/>
<dbReference type="Gene3D" id="1.25.40.10">
    <property type="entry name" value="Tetratricopeptide repeat domain"/>
    <property type="match status" value="1"/>
</dbReference>
<keyword evidence="1" id="KW-0677">Repeat</keyword>
<dbReference type="AlphaFoldDB" id="A0A1D1YLS8"/>
<protein>
    <submittedName>
        <fullName evidence="4">Pentatricopeptide repeat-containing protein At2g21090</fullName>
    </submittedName>
</protein>
<dbReference type="EMBL" id="GDJX01012342">
    <property type="protein sequence ID" value="JAT55594.1"/>
    <property type="molecule type" value="Transcribed_RNA"/>
</dbReference>
<dbReference type="GO" id="GO:0009451">
    <property type="term" value="P:RNA modification"/>
    <property type="evidence" value="ECO:0007669"/>
    <property type="project" value="InterPro"/>
</dbReference>
<sequence length="182" mass="19195">SGDAAEKGDAGGTRPTSPVTVMGVPPSSHHRAVLGRHCLRPRSPSSPPQCSPLCYSSTPRLRCEVALCCLSSPARRTTSDAAFKAFMGTCASLLKECADRRSLAGGRAIHAHAIKTGVSSLRPVSANLLAMYSHCGRPGDCVNALAEARGFDVFSWNVAMSSCVRHGDLETARLLFDAMPAR</sequence>
<reference evidence="4" key="1">
    <citation type="submission" date="2015-07" db="EMBL/GenBank/DDBJ databases">
        <title>Transcriptome Assembly of Anthurium amnicola.</title>
        <authorList>
            <person name="Suzuki J."/>
        </authorList>
    </citation>
    <scope>NUCLEOTIDE SEQUENCE</scope>
</reference>
<dbReference type="Pfam" id="PF01535">
    <property type="entry name" value="PPR"/>
    <property type="match status" value="1"/>
</dbReference>
<feature type="non-terminal residue" evidence="4">
    <location>
        <position position="1"/>
    </location>
</feature>
<dbReference type="InterPro" id="IPR002885">
    <property type="entry name" value="PPR_rpt"/>
</dbReference>
<accession>A0A1D1YLS8</accession>
<organism evidence="4">
    <name type="scientific">Anthurium amnicola</name>
    <dbReference type="NCBI Taxonomy" id="1678845"/>
    <lineage>
        <taxon>Eukaryota</taxon>
        <taxon>Viridiplantae</taxon>
        <taxon>Streptophyta</taxon>
        <taxon>Embryophyta</taxon>
        <taxon>Tracheophyta</taxon>
        <taxon>Spermatophyta</taxon>
        <taxon>Magnoliopsida</taxon>
        <taxon>Liliopsida</taxon>
        <taxon>Araceae</taxon>
        <taxon>Pothoideae</taxon>
        <taxon>Potheae</taxon>
        <taxon>Anthurium</taxon>
    </lineage>
</organism>
<dbReference type="PANTHER" id="PTHR47926">
    <property type="entry name" value="PENTATRICOPEPTIDE REPEAT-CONTAINING PROTEIN"/>
    <property type="match status" value="1"/>
</dbReference>
<evidence type="ECO:0000313" key="4">
    <source>
        <dbReference type="EMBL" id="JAT55594.1"/>
    </source>
</evidence>
<feature type="non-terminal residue" evidence="4">
    <location>
        <position position="182"/>
    </location>
</feature>
<evidence type="ECO:0000256" key="2">
    <source>
        <dbReference type="PROSITE-ProRule" id="PRU00708"/>
    </source>
</evidence>
<evidence type="ECO:0000256" key="3">
    <source>
        <dbReference type="SAM" id="MobiDB-lite"/>
    </source>
</evidence>
<dbReference type="PANTHER" id="PTHR47926:SF533">
    <property type="entry name" value="DYW DOMAIN-CONTAINING PROTEIN"/>
    <property type="match status" value="1"/>
</dbReference>
<feature type="repeat" description="PPR" evidence="2">
    <location>
        <begin position="152"/>
        <end position="182"/>
    </location>
</feature>
<feature type="region of interest" description="Disordered" evidence="3">
    <location>
        <begin position="1"/>
        <end position="27"/>
    </location>
</feature>
<dbReference type="PROSITE" id="PS51375">
    <property type="entry name" value="PPR"/>
    <property type="match status" value="1"/>
</dbReference>
<evidence type="ECO:0000256" key="1">
    <source>
        <dbReference type="ARBA" id="ARBA00022737"/>
    </source>
</evidence>
<dbReference type="NCBIfam" id="TIGR00756">
    <property type="entry name" value="PPR"/>
    <property type="match status" value="1"/>
</dbReference>
<name>A0A1D1YLS8_9ARAE</name>
<dbReference type="InterPro" id="IPR046960">
    <property type="entry name" value="PPR_At4g14850-like_plant"/>
</dbReference>
<dbReference type="InterPro" id="IPR011990">
    <property type="entry name" value="TPR-like_helical_dom_sf"/>
</dbReference>
<dbReference type="GO" id="GO:0003723">
    <property type="term" value="F:RNA binding"/>
    <property type="evidence" value="ECO:0007669"/>
    <property type="project" value="InterPro"/>
</dbReference>